<dbReference type="SMART" id="SM00607">
    <property type="entry name" value="FTP"/>
    <property type="match status" value="1"/>
</dbReference>
<dbReference type="Gene3D" id="2.60.120.200">
    <property type="match status" value="2"/>
</dbReference>
<keyword evidence="5 9" id="KW-0732">Signal</keyword>
<comment type="similarity">
    <text evidence="2">Belongs to the fucolectin family.</text>
</comment>
<organism evidence="11 12">
    <name type="scientific">Polaribacter batillariae</name>
    <dbReference type="NCBI Taxonomy" id="2808900"/>
    <lineage>
        <taxon>Bacteria</taxon>
        <taxon>Pseudomonadati</taxon>
        <taxon>Bacteroidota</taxon>
        <taxon>Flavobacteriia</taxon>
        <taxon>Flavobacteriales</taxon>
        <taxon>Flavobacteriaceae</taxon>
    </lineage>
</organism>
<dbReference type="PANTHER" id="PTHR45713:SF6">
    <property type="entry name" value="F5_8 TYPE C DOMAIN-CONTAINING PROTEIN"/>
    <property type="match status" value="1"/>
</dbReference>
<evidence type="ECO:0000256" key="2">
    <source>
        <dbReference type="ARBA" id="ARBA00010147"/>
    </source>
</evidence>
<feature type="domain" description="F5/8 type C" evidence="10">
    <location>
        <begin position="1342"/>
        <end position="1494"/>
    </location>
</feature>
<dbReference type="Gene3D" id="2.60.120.260">
    <property type="entry name" value="Galactose-binding domain-like"/>
    <property type="match status" value="1"/>
</dbReference>
<accession>A0ABX7SZI1</accession>
<evidence type="ECO:0000256" key="3">
    <source>
        <dbReference type="ARBA" id="ARBA00011233"/>
    </source>
</evidence>
<dbReference type="InterPro" id="IPR006558">
    <property type="entry name" value="LamG-like"/>
</dbReference>
<dbReference type="InterPro" id="IPR013320">
    <property type="entry name" value="ConA-like_dom_sf"/>
</dbReference>
<dbReference type="PROSITE" id="PS50022">
    <property type="entry name" value="FA58C_3"/>
    <property type="match status" value="1"/>
</dbReference>
<comment type="function">
    <text evidence="1">Acts as a defensive agent. Recognizes blood group fucosylated oligosaccharides including A, B, H and Lewis B-type antigens. Does not recognize Lewis A antigen and has low affinity for monovalent haptens.</text>
</comment>
<sequence length="1602" mass="181397">MKKNKIKISLIVFLTMLCAMSTSVFGQELCTSCECEGESNTKFSVDIGEEGGEMGFSEGEILGAEIEGTVEGSLGVAVDIETEALAAIGVTDLVSGVTGAVGALGFIAFEAFSIFEGERMSQIHYDHNVAKIMHGGDFEFPMIPSMHISVEDLNADSNRFSGMFYLEKHMGSENVLTYLKENKADRHVNEVYNISNFNTHTSYAFSTFKDTITGPEGIKDNVITYKYNVPDFTFYTENNRLYYRYTASWKHKQNYTWNRSYRTYDSDSDDYYTVFHNYKMDTGHSKLFEGEVQVWVARLEEDGTYYTVDGPLLPSTLHVEDVGGRLAIRIKDLSLGRPETPWYLIFNIEKPFHFIGSTFGQYYLGRGRTFPENYDPARSDNRFTLTKTWGPDSDTPGLVTVSHDAALSEEDSVFYPDTDSNDPINPRPGGVSPHTHFEGSLFFVRLLDYQARDTEESIAEKEAQGQEADVNVFPEIYTTSQTQFTSGSVIAPEPGKSNLHFDIPYTIGPKKDIDFIELEVLNHPHTIIIDFKGDVNSETTNVIDAYVNSKTSTNNTLVVKGVNVHYRGTSYEEQHIVNNNIISFGVAGEDASFMLLNVPITGGDLVDVKTFYTNNSFSRKLVKMNAVTNNIVKRGYYHIKESHGIYSPANHFLKTDEEGVKVFKQSTSSQDLKPEWLVEYQADGLYAVMDKNSKKALGIVNGQIGVYNWNPDNEALYWQIEFENKDIRGNYPIKLINSSQQAYLATPGHSVQQGETDLVFNFSKGNTFYLERVSAAEPVYVDKKVWLVNRHNNRVLGGNKRNVAKLEVADNEPITNQKLDIVYSGCLTYAIQATSTKEFLYNDRGLLQWHEDKATVFSLNKLDAASDFFTLISKNQPLFNGQSSATNLSLDTNESPDLTDYRYHFKLSDKGSKIDLLAHYKLDDGSTDSSGNAYNGMPLFGYFNPDYVNDPERGMVAHYSTEDHQVEVPYNFDPNTYEGDLTAEIWMKTNIPQYGKVLFNFSTFRLELVHTQGVELAVKKRNNIGGIYDERTTVSNTGVIDNNWHHFAVVIDTQNRGLVDIKVYLDGKEIINTVKTEIVELQSVANNDTNMFIGHSNYGNVDRTFRGYLDDMKIWSKALSPREIETNYVGSDLLVHYEFNDNAEDASGYKRHGINNGVIYVNDGERGKVAKFDGVDDYIDTNFDFHPDDYEGELTASVWMRTDDWGDAYARLLDADSWSMTRAFRDNGVRFYTYHNNTDGLYYWLKYNPNPLDLNLVNLANNDWHHITIVMQPNGNGATLKEIYIDGSFVGANNVSLPFRKREVKSLIGKWSQDYSKNYKGYIDDVKIWKKALSRSEVYNEYQDTRLNLGENLALNKPATQSSTYTSAEASRAVDGNIDVKYTNNSVTHTNLDAQAWWEVDLGQLADISHIKIFNRLDCCSDRLTNYHIFVSDVPFTSNTLSDTQNQVGVSDYHKTGQASFPTRNDVNRTGRYVRVQLEGTNYLTLAEVQVFGKFVSSLAKFALEIDKGVVNNVEEIPLKDLIIYPNASDGHFNIDFGISKVTDVTYNIYNLSGQLLLSERKVFNRVGNHRWEINASQLSDGIYILETTSDLWKERRRIIIK</sequence>
<feature type="signal peptide" evidence="9">
    <location>
        <begin position="1"/>
        <end position="26"/>
    </location>
</feature>
<reference evidence="11 12" key="1">
    <citation type="submission" date="2021-03" db="EMBL/GenBank/DDBJ databases">
        <title>Complete genome of Polaribacter_sp.G4M1.</title>
        <authorList>
            <person name="Jeong S.W."/>
            <person name="Bae J.W."/>
        </authorList>
    </citation>
    <scope>NUCLEOTIDE SEQUENCE [LARGE SCALE GENOMIC DNA]</scope>
    <source>
        <strain evidence="11 12">G4M1</strain>
    </source>
</reference>
<dbReference type="Pfam" id="PF18962">
    <property type="entry name" value="Por_Secre_tail"/>
    <property type="match status" value="1"/>
</dbReference>
<dbReference type="InterPro" id="IPR000421">
    <property type="entry name" value="FA58C"/>
</dbReference>
<dbReference type="InterPro" id="IPR006585">
    <property type="entry name" value="FTP1"/>
</dbReference>
<evidence type="ECO:0000256" key="8">
    <source>
        <dbReference type="ARBA" id="ARBA00023157"/>
    </source>
</evidence>
<dbReference type="SUPFAM" id="SSF49785">
    <property type="entry name" value="Galactose-binding domain-like"/>
    <property type="match status" value="1"/>
</dbReference>
<evidence type="ECO:0000256" key="4">
    <source>
        <dbReference type="ARBA" id="ARBA00022723"/>
    </source>
</evidence>
<dbReference type="Pfam" id="PF13385">
    <property type="entry name" value="Laminin_G_3"/>
    <property type="match status" value="2"/>
</dbReference>
<gene>
    <name evidence="11" type="ORF">JL193_07650</name>
</gene>
<dbReference type="InterPro" id="IPR008979">
    <property type="entry name" value="Galactose-bd-like_sf"/>
</dbReference>
<evidence type="ECO:0000259" key="10">
    <source>
        <dbReference type="PROSITE" id="PS50022"/>
    </source>
</evidence>
<keyword evidence="12" id="KW-1185">Reference proteome</keyword>
<dbReference type="SUPFAM" id="SSF49899">
    <property type="entry name" value="Concanavalin A-like lectins/glucanases"/>
    <property type="match status" value="2"/>
</dbReference>
<keyword evidence="4" id="KW-0479">Metal-binding</keyword>
<dbReference type="Pfam" id="PF22633">
    <property type="entry name" value="F5_F8_type_C_2"/>
    <property type="match status" value="1"/>
</dbReference>
<evidence type="ECO:0000313" key="12">
    <source>
        <dbReference type="Proteomes" id="UP000663935"/>
    </source>
</evidence>
<feature type="chain" id="PRO_5046562945" evidence="9">
    <location>
        <begin position="27"/>
        <end position="1602"/>
    </location>
</feature>
<dbReference type="InterPro" id="IPR026444">
    <property type="entry name" value="Secre_tail"/>
</dbReference>
<dbReference type="RefSeq" id="WP_207973219.1">
    <property type="nucleotide sequence ID" value="NZ_CP071795.1"/>
</dbReference>
<evidence type="ECO:0000256" key="5">
    <source>
        <dbReference type="ARBA" id="ARBA00022729"/>
    </source>
</evidence>
<comment type="subunit">
    <text evidence="3">Homotrimer.</text>
</comment>
<keyword evidence="7" id="KW-0106">Calcium</keyword>
<name>A0ABX7SZI1_9FLAO</name>
<dbReference type="NCBIfam" id="TIGR04183">
    <property type="entry name" value="Por_Secre_tail"/>
    <property type="match status" value="1"/>
</dbReference>
<dbReference type="PANTHER" id="PTHR45713">
    <property type="entry name" value="FTP DOMAIN-CONTAINING PROTEIN"/>
    <property type="match status" value="1"/>
</dbReference>
<evidence type="ECO:0000256" key="7">
    <source>
        <dbReference type="ARBA" id="ARBA00022837"/>
    </source>
</evidence>
<dbReference type="InterPro" id="IPR051941">
    <property type="entry name" value="BG_Antigen-Binding_Lectin"/>
</dbReference>
<protein>
    <submittedName>
        <fullName evidence="11">Discoidin domain-containing protein</fullName>
    </submittedName>
</protein>
<evidence type="ECO:0000256" key="9">
    <source>
        <dbReference type="SAM" id="SignalP"/>
    </source>
</evidence>
<dbReference type="Proteomes" id="UP000663935">
    <property type="component" value="Chromosome"/>
</dbReference>
<evidence type="ECO:0000256" key="6">
    <source>
        <dbReference type="ARBA" id="ARBA00022734"/>
    </source>
</evidence>
<evidence type="ECO:0000313" key="11">
    <source>
        <dbReference type="EMBL" id="QTD39109.1"/>
    </source>
</evidence>
<evidence type="ECO:0000256" key="1">
    <source>
        <dbReference type="ARBA" id="ARBA00002219"/>
    </source>
</evidence>
<keyword evidence="6" id="KW-0430">Lectin</keyword>
<keyword evidence="8" id="KW-1015">Disulfide bond</keyword>
<dbReference type="EMBL" id="CP071795">
    <property type="protein sequence ID" value="QTD39109.1"/>
    <property type="molecule type" value="Genomic_DNA"/>
</dbReference>
<proteinExistence type="inferred from homology"/>
<dbReference type="SMART" id="SM00560">
    <property type="entry name" value="LamGL"/>
    <property type="match status" value="1"/>
</dbReference>